<keyword evidence="1" id="KW-1185">Reference proteome</keyword>
<evidence type="ECO:0000313" key="2">
    <source>
        <dbReference type="WBParaSite" id="Csp11.Scaffold630.g18549.t1"/>
    </source>
</evidence>
<proteinExistence type="predicted"/>
<organism evidence="1 2">
    <name type="scientific">Caenorhabditis tropicalis</name>
    <dbReference type="NCBI Taxonomy" id="1561998"/>
    <lineage>
        <taxon>Eukaryota</taxon>
        <taxon>Metazoa</taxon>
        <taxon>Ecdysozoa</taxon>
        <taxon>Nematoda</taxon>
        <taxon>Chromadorea</taxon>
        <taxon>Rhabditida</taxon>
        <taxon>Rhabditina</taxon>
        <taxon>Rhabditomorpha</taxon>
        <taxon>Rhabditoidea</taxon>
        <taxon>Rhabditidae</taxon>
        <taxon>Peloderinae</taxon>
        <taxon>Caenorhabditis</taxon>
    </lineage>
</organism>
<accession>A0A1I7UR93</accession>
<dbReference type="PANTHER" id="PTHR21525">
    <property type="entry name" value="MOTILE SPERM PROTEIN"/>
    <property type="match status" value="1"/>
</dbReference>
<dbReference type="Proteomes" id="UP000095282">
    <property type="component" value="Unplaced"/>
</dbReference>
<protein>
    <submittedName>
        <fullName evidence="2">Peptidase S74 domain-containing protein</fullName>
    </submittedName>
</protein>
<dbReference type="PANTHER" id="PTHR21525:SF9">
    <property type="entry name" value="CHANNEL_COLICIN DOMAIN-CONTAINING PROTEIN"/>
    <property type="match status" value="1"/>
</dbReference>
<dbReference type="eggNOG" id="ENOG502T365">
    <property type="taxonomic scope" value="Eukaryota"/>
</dbReference>
<sequence length="660" mass="70774">MTAPSGHATRGDTRYAWKLEALEYLSSMIKKDTTVRDYSSSAASSDGSGAKAVWNSDTVASFSSKIKDLSGSAATSVKNAAKATWNSDAVAATSSAVSSGLSSASNGVKSWWSSAPADIKKVYIEPEKSDNGSWWSSKPEKTKNVFSESKNSRGWWSSEPKEPEKSGFWSWFSSSDENSGDSIRGGIVGMTQNATKYVVSTHGKPGNILNIFEKSSRSGYGDARWWVRFDRPHSSVSHNHINISRNVFGMKDAYVPISTSAAKTVGALGRVAEKTNDVAYFLTTAAMIYESYRLGMGVKKDYDHGTTRNTIQTVATTAATYASGGIGASAAIAGGVLGGYYGGYYSHVASEMALDHSMWDMAILKCSGCREEYTWKKYQEIEGVIRDTSATWNSELVSSTSSAVSNGLTSATNGISNWWSSKKGDSVRGGVTGLAQNARNYVVSTAGRNSNIVNVFDKASRSSRGNPRSWIRVDNPHGNVDFHHINVNKAITGVKDPHIRITPTTAKAAGALGKVAEKANAVATCLSIMAMINDAYQVGVEAKKDYDHGTSRNTIQTLGTKAAVYAGASILYYLGAAVGTAIFPGIGTYYGGIAGSVVGGVQGGALGHEVTKQALDKMQWDTVVATCRECKQEFQWKKYQDNDGGCCKFRSGTIRRLFLY</sequence>
<name>A0A1I7UR93_9PELO</name>
<dbReference type="WBParaSite" id="Csp11.Scaffold630.g18549.t1">
    <property type="protein sequence ID" value="Csp11.Scaffold630.g18549.t1"/>
    <property type="gene ID" value="Csp11.Scaffold630.g18549"/>
</dbReference>
<reference evidence="2" key="1">
    <citation type="submission" date="2016-11" db="UniProtKB">
        <authorList>
            <consortium name="WormBaseParasite"/>
        </authorList>
    </citation>
    <scope>IDENTIFICATION</scope>
</reference>
<evidence type="ECO:0000313" key="1">
    <source>
        <dbReference type="Proteomes" id="UP000095282"/>
    </source>
</evidence>
<dbReference type="STRING" id="1561998.A0A1I7UR93"/>
<dbReference type="AlphaFoldDB" id="A0A1I7UR93"/>